<dbReference type="InterPro" id="IPR006115">
    <property type="entry name" value="6PGDH_NADP-bd"/>
</dbReference>
<dbReference type="EC" id="1.1.1.60" evidence="7"/>
<dbReference type="SUPFAM" id="SSF51735">
    <property type="entry name" value="NAD(P)-binding Rossmann-fold domains"/>
    <property type="match status" value="1"/>
</dbReference>
<accession>A0A231HAF4</accession>
<dbReference type="PANTHER" id="PTHR43060">
    <property type="entry name" value="3-HYDROXYISOBUTYRATE DEHYDROGENASE-LIKE 1, MITOCHONDRIAL-RELATED"/>
    <property type="match status" value="1"/>
</dbReference>
<dbReference type="RefSeq" id="WP_039783435.1">
    <property type="nucleotide sequence ID" value="NZ_JAAXOR010000001.1"/>
</dbReference>
<evidence type="ECO:0000313" key="8">
    <source>
        <dbReference type="Proteomes" id="UP000215506"/>
    </source>
</evidence>
<dbReference type="InterPro" id="IPR013328">
    <property type="entry name" value="6PGD_dom2"/>
</dbReference>
<dbReference type="GO" id="GO:0016054">
    <property type="term" value="P:organic acid catabolic process"/>
    <property type="evidence" value="ECO:0007669"/>
    <property type="project" value="UniProtKB-ARBA"/>
</dbReference>
<dbReference type="PANTHER" id="PTHR43060:SF15">
    <property type="entry name" value="3-HYDROXYISOBUTYRATE DEHYDROGENASE-LIKE 1, MITOCHONDRIAL-RELATED"/>
    <property type="match status" value="1"/>
</dbReference>
<dbReference type="GO" id="GO:0008679">
    <property type="term" value="F:2-hydroxy-3-oxopropionate reductase activity"/>
    <property type="evidence" value="ECO:0007669"/>
    <property type="project" value="UniProtKB-EC"/>
</dbReference>
<sequence>MRVGFIGLGSQGGPMARRIIAAGHPTTLWARRAATLEAFADTGAATAETPATLGAGSDLVCVCVVGDDDVREVLTGEHGVLAGMSAGGVVAVHSTVHPDTCRDLAKTAAVHGVSLIDAPVSGGGPAAEAGRLLVMAGGDAEVVQRCRPVFDSYADPVVHLGDVGSGQVTKLLNNLLFTANLATAMSTFTLGAGLGVDPARLGEVIAHGTANSFALGRIVDAGVSLDRLAQYAGALLRKDVSLVASLADAAGAEPGVVLTAADATLALMNHQR</sequence>
<keyword evidence="3" id="KW-0520">NAD</keyword>
<dbReference type="GO" id="GO:0051287">
    <property type="term" value="F:NAD binding"/>
    <property type="evidence" value="ECO:0007669"/>
    <property type="project" value="InterPro"/>
</dbReference>
<organism evidence="7 8">
    <name type="scientific">Nocardia cerradoensis</name>
    <dbReference type="NCBI Taxonomy" id="85688"/>
    <lineage>
        <taxon>Bacteria</taxon>
        <taxon>Bacillati</taxon>
        <taxon>Actinomycetota</taxon>
        <taxon>Actinomycetes</taxon>
        <taxon>Mycobacteriales</taxon>
        <taxon>Nocardiaceae</taxon>
        <taxon>Nocardia</taxon>
    </lineage>
</organism>
<dbReference type="Proteomes" id="UP000215506">
    <property type="component" value="Unassembled WGS sequence"/>
</dbReference>
<dbReference type="EMBL" id="NGAF01000003">
    <property type="protein sequence ID" value="OXR45828.1"/>
    <property type="molecule type" value="Genomic_DNA"/>
</dbReference>
<dbReference type="Pfam" id="PF03446">
    <property type="entry name" value="NAD_binding_2"/>
    <property type="match status" value="1"/>
</dbReference>
<evidence type="ECO:0000259" key="5">
    <source>
        <dbReference type="Pfam" id="PF03446"/>
    </source>
</evidence>
<dbReference type="Pfam" id="PF14833">
    <property type="entry name" value="NAD_binding_11"/>
    <property type="match status" value="1"/>
</dbReference>
<comment type="caution">
    <text evidence="7">The sequence shown here is derived from an EMBL/GenBank/DDBJ whole genome shotgun (WGS) entry which is preliminary data.</text>
</comment>
<evidence type="ECO:0000259" key="6">
    <source>
        <dbReference type="Pfam" id="PF14833"/>
    </source>
</evidence>
<feature type="active site" evidence="4">
    <location>
        <position position="170"/>
    </location>
</feature>
<name>A0A231HAF4_9NOCA</name>
<dbReference type="InterPro" id="IPR008927">
    <property type="entry name" value="6-PGluconate_DH-like_C_sf"/>
</dbReference>
<evidence type="ECO:0000256" key="2">
    <source>
        <dbReference type="ARBA" id="ARBA00023002"/>
    </source>
</evidence>
<evidence type="ECO:0000256" key="3">
    <source>
        <dbReference type="ARBA" id="ARBA00023027"/>
    </source>
</evidence>
<dbReference type="Gene3D" id="1.10.1040.10">
    <property type="entry name" value="N-(1-d-carboxylethyl)-l-norvaline Dehydrogenase, domain 2"/>
    <property type="match status" value="1"/>
</dbReference>
<dbReference type="GO" id="GO:0050661">
    <property type="term" value="F:NADP binding"/>
    <property type="evidence" value="ECO:0007669"/>
    <property type="project" value="InterPro"/>
</dbReference>
<dbReference type="PIRSF" id="PIRSF000103">
    <property type="entry name" value="HIBADH"/>
    <property type="match status" value="1"/>
</dbReference>
<dbReference type="Gene3D" id="3.40.50.720">
    <property type="entry name" value="NAD(P)-binding Rossmann-like Domain"/>
    <property type="match status" value="1"/>
</dbReference>
<dbReference type="SUPFAM" id="SSF48179">
    <property type="entry name" value="6-phosphogluconate dehydrogenase C-terminal domain-like"/>
    <property type="match status" value="1"/>
</dbReference>
<protein>
    <submittedName>
        <fullName evidence="7">2-hydroxy-3-oxopropionate reductase</fullName>
        <ecNumber evidence="7">1.1.1.60</ecNumber>
    </submittedName>
</protein>
<feature type="domain" description="3-hydroxyisobutyrate dehydrogenase-like NAD-binding" evidence="6">
    <location>
        <begin position="164"/>
        <end position="256"/>
    </location>
</feature>
<proteinExistence type="inferred from homology"/>
<keyword evidence="2 7" id="KW-0560">Oxidoreductase</keyword>
<feature type="domain" description="6-phosphogluconate dehydrogenase NADP-binding" evidence="5">
    <location>
        <begin position="2"/>
        <end position="161"/>
    </location>
</feature>
<dbReference type="InterPro" id="IPR002204">
    <property type="entry name" value="3-OH-isobutyrate_DH-rel_CS"/>
</dbReference>
<dbReference type="InterPro" id="IPR029154">
    <property type="entry name" value="HIBADH-like_NADP-bd"/>
</dbReference>
<evidence type="ECO:0000256" key="1">
    <source>
        <dbReference type="ARBA" id="ARBA00009080"/>
    </source>
</evidence>
<gene>
    <name evidence="7" type="primary">garR_2</name>
    <name evidence="7" type="ORF">B7C42_02120</name>
</gene>
<dbReference type="AlphaFoldDB" id="A0A231HAF4"/>
<evidence type="ECO:0000256" key="4">
    <source>
        <dbReference type="PIRSR" id="PIRSR000103-1"/>
    </source>
</evidence>
<reference evidence="7 8" key="1">
    <citation type="submission" date="2017-07" db="EMBL/GenBank/DDBJ databases">
        <title>First draft Genome Sequence of Nocardia cerradoensis isolated from human infection.</title>
        <authorList>
            <person name="Carrasco G."/>
        </authorList>
    </citation>
    <scope>NUCLEOTIDE SEQUENCE [LARGE SCALE GENOMIC DNA]</scope>
    <source>
        <strain evidence="7 8">CNM20130759</strain>
    </source>
</reference>
<evidence type="ECO:0000313" key="7">
    <source>
        <dbReference type="EMBL" id="OXR45828.1"/>
    </source>
</evidence>
<keyword evidence="8" id="KW-1185">Reference proteome</keyword>
<dbReference type="InterPro" id="IPR015815">
    <property type="entry name" value="HIBADH-related"/>
</dbReference>
<dbReference type="PROSITE" id="PS00895">
    <property type="entry name" value="3_HYDROXYISOBUT_DH"/>
    <property type="match status" value="1"/>
</dbReference>
<dbReference type="InterPro" id="IPR036291">
    <property type="entry name" value="NAD(P)-bd_dom_sf"/>
</dbReference>
<comment type="similarity">
    <text evidence="1">Belongs to the HIBADH-related family.</text>
</comment>